<accession>A0AAY4EQF5</accession>
<dbReference type="AlphaFoldDB" id="A0AAY4EQF5"/>
<dbReference type="GO" id="GO:0046872">
    <property type="term" value="F:metal ion binding"/>
    <property type="evidence" value="ECO:0007669"/>
    <property type="project" value="UniProtKB-KW"/>
</dbReference>
<dbReference type="InterPro" id="IPR006913">
    <property type="entry name" value="CENP-V/GFA"/>
</dbReference>
<dbReference type="GO" id="GO:0016846">
    <property type="term" value="F:carbon-sulfur lyase activity"/>
    <property type="evidence" value="ECO:0007669"/>
    <property type="project" value="InterPro"/>
</dbReference>
<proteinExistence type="inferred from homology"/>
<keyword evidence="2" id="KW-0479">Metal-binding</keyword>
<name>A0AAY4EQF5_9TELE</name>
<sequence length="339" mass="38442">MDSWIISGGKKTKNEILCAQFSFCVPGTHAARWCSVEKKWVKPRKLTPQALYLLWPGVRWEMGKNQNQVTRTGRLRQLPGHDPDHPAELVHGQHPSRDTDATLFTAQEWRDEQTVNLLRRLHRACVKTRGSEGHVSFATVARCRSRDFSTRDRPRHQGLFVQSGCTLSPGATFPPRHNSNKQTTYCAFVWNEALMAHGGQDGRNPDLVGHLGGCHCGAVRFQVWTCPDLHVFKCNCSICTKKQNHHFIVPKSQFTLLQGSDRLSTYTFNTHTAKHMFCRTCGVQSFYIPRSNPDGFGVAPHCLDPGTVRSVTVEDFCGENWEDSMEQHQTIRSMSQPRK</sequence>
<dbReference type="Gene3D" id="2.170.150.70">
    <property type="match status" value="1"/>
</dbReference>
<organism evidence="5 6">
    <name type="scientific">Denticeps clupeoides</name>
    <name type="common">denticle herring</name>
    <dbReference type="NCBI Taxonomy" id="299321"/>
    <lineage>
        <taxon>Eukaryota</taxon>
        <taxon>Metazoa</taxon>
        <taxon>Chordata</taxon>
        <taxon>Craniata</taxon>
        <taxon>Vertebrata</taxon>
        <taxon>Euteleostomi</taxon>
        <taxon>Actinopterygii</taxon>
        <taxon>Neopterygii</taxon>
        <taxon>Teleostei</taxon>
        <taxon>Clupei</taxon>
        <taxon>Clupeiformes</taxon>
        <taxon>Denticipitoidei</taxon>
        <taxon>Denticipitidae</taxon>
        <taxon>Denticeps</taxon>
    </lineage>
</organism>
<dbReference type="Ensembl" id="ENSDCDT00010070619.1">
    <property type="protein sequence ID" value="ENSDCDP00010059887.1"/>
    <property type="gene ID" value="ENSDCDG00010033402.1"/>
</dbReference>
<evidence type="ECO:0000259" key="4">
    <source>
        <dbReference type="PROSITE" id="PS51891"/>
    </source>
</evidence>
<dbReference type="SUPFAM" id="SSF51316">
    <property type="entry name" value="Mss4-like"/>
    <property type="match status" value="1"/>
</dbReference>
<evidence type="ECO:0000256" key="2">
    <source>
        <dbReference type="ARBA" id="ARBA00022723"/>
    </source>
</evidence>
<feature type="domain" description="CENP-V/GFA" evidence="4">
    <location>
        <begin position="210"/>
        <end position="322"/>
    </location>
</feature>
<dbReference type="Pfam" id="PF04828">
    <property type="entry name" value="GFA"/>
    <property type="match status" value="1"/>
</dbReference>
<reference evidence="5" key="3">
    <citation type="submission" date="2025-09" db="UniProtKB">
        <authorList>
            <consortium name="Ensembl"/>
        </authorList>
    </citation>
    <scope>IDENTIFICATION</scope>
</reference>
<dbReference type="GeneID" id="114792383"/>
<comment type="similarity">
    <text evidence="1">Belongs to the Gfa family.</text>
</comment>
<dbReference type="CTD" id="201161"/>
<evidence type="ECO:0000313" key="6">
    <source>
        <dbReference type="Proteomes" id="UP000694580"/>
    </source>
</evidence>
<evidence type="ECO:0000313" key="5">
    <source>
        <dbReference type="Ensembl" id="ENSDCDP00010059887.1"/>
    </source>
</evidence>
<dbReference type="RefSeq" id="XP_028839292.1">
    <property type="nucleotide sequence ID" value="XM_028983459.1"/>
</dbReference>
<dbReference type="PANTHER" id="PTHR28620">
    <property type="entry name" value="CENTROMERE PROTEIN V"/>
    <property type="match status" value="1"/>
</dbReference>
<reference evidence="5" key="2">
    <citation type="submission" date="2025-08" db="UniProtKB">
        <authorList>
            <consortium name="Ensembl"/>
        </authorList>
    </citation>
    <scope>IDENTIFICATION</scope>
</reference>
<dbReference type="PROSITE" id="PS51891">
    <property type="entry name" value="CENP_V_GFA"/>
    <property type="match status" value="1"/>
</dbReference>
<reference evidence="5 6" key="1">
    <citation type="submission" date="2020-06" db="EMBL/GenBank/DDBJ databases">
        <authorList>
            <consortium name="Wellcome Sanger Institute Data Sharing"/>
        </authorList>
    </citation>
    <scope>NUCLEOTIDE SEQUENCE [LARGE SCALE GENOMIC DNA]</scope>
</reference>
<evidence type="ECO:0000256" key="1">
    <source>
        <dbReference type="ARBA" id="ARBA00005495"/>
    </source>
</evidence>
<dbReference type="PANTHER" id="PTHR28620:SF1">
    <property type="entry name" value="CENP-V_GFA DOMAIN-CONTAINING PROTEIN"/>
    <property type="match status" value="1"/>
</dbReference>
<keyword evidence="6" id="KW-1185">Reference proteome</keyword>
<keyword evidence="3" id="KW-0862">Zinc</keyword>
<evidence type="ECO:0000256" key="3">
    <source>
        <dbReference type="ARBA" id="ARBA00022833"/>
    </source>
</evidence>
<dbReference type="Proteomes" id="UP000694580">
    <property type="component" value="Chromosome 6"/>
</dbReference>
<dbReference type="GeneTree" id="ENSGT00390000003183"/>
<dbReference type="InterPro" id="IPR052355">
    <property type="entry name" value="CENP-V-like"/>
</dbReference>
<protein>
    <recommendedName>
        <fullName evidence="4">CENP-V/GFA domain-containing protein</fullName>
    </recommendedName>
</protein>
<dbReference type="InterPro" id="IPR011057">
    <property type="entry name" value="Mss4-like_sf"/>
</dbReference>
<gene>
    <name evidence="5" type="primary">cenpv</name>
</gene>